<evidence type="ECO:0000313" key="2">
    <source>
        <dbReference type="Proteomes" id="UP000177925"/>
    </source>
</evidence>
<proteinExistence type="predicted"/>
<gene>
    <name evidence="1" type="ORF">A2150_03670</name>
</gene>
<dbReference type="Proteomes" id="UP000177925">
    <property type="component" value="Unassembled WGS sequence"/>
</dbReference>
<sequence>MPTNSGTLRQYLHELADQLPADATWDDVIEEARFRKAVEAGLAAADRGAFATEDEVQAAFARWNVKV</sequence>
<protein>
    <submittedName>
        <fullName evidence="1">Uncharacterized protein</fullName>
    </submittedName>
</protein>
<dbReference type="AlphaFoldDB" id="A0A1F6TCB2"/>
<reference evidence="1 2" key="1">
    <citation type="journal article" date="2016" name="Nat. Commun.">
        <title>Thousands of microbial genomes shed light on interconnected biogeochemical processes in an aquifer system.</title>
        <authorList>
            <person name="Anantharaman K."/>
            <person name="Brown C.T."/>
            <person name="Hug L.A."/>
            <person name="Sharon I."/>
            <person name="Castelle C.J."/>
            <person name="Probst A.J."/>
            <person name="Thomas B.C."/>
            <person name="Singh A."/>
            <person name="Wilkins M.J."/>
            <person name="Karaoz U."/>
            <person name="Brodie E.L."/>
            <person name="Williams K.H."/>
            <person name="Hubbard S.S."/>
            <person name="Banfield J.F."/>
        </authorList>
    </citation>
    <scope>NUCLEOTIDE SEQUENCE [LARGE SCALE GENOMIC DNA]</scope>
</reference>
<organism evidence="1 2">
    <name type="scientific">Candidatus Muproteobacteria bacterium RBG_16_64_11</name>
    <dbReference type="NCBI Taxonomy" id="1817758"/>
    <lineage>
        <taxon>Bacteria</taxon>
        <taxon>Pseudomonadati</taxon>
        <taxon>Pseudomonadota</taxon>
        <taxon>Candidatus Muproteobacteria</taxon>
    </lineage>
</organism>
<accession>A0A1F6TCB2</accession>
<comment type="caution">
    <text evidence="1">The sequence shown here is derived from an EMBL/GenBank/DDBJ whole genome shotgun (WGS) entry which is preliminary data.</text>
</comment>
<dbReference type="EMBL" id="MFSS01000082">
    <property type="protein sequence ID" value="OGI42706.1"/>
    <property type="molecule type" value="Genomic_DNA"/>
</dbReference>
<evidence type="ECO:0000313" key="1">
    <source>
        <dbReference type="EMBL" id="OGI42706.1"/>
    </source>
</evidence>
<name>A0A1F6TCB2_9PROT</name>